<dbReference type="Proteomes" id="UP000002630">
    <property type="component" value="Linkage Group LG02"/>
</dbReference>
<keyword evidence="2 3" id="KW-0040">ANK repeat</keyword>
<feature type="repeat" description="ANK" evidence="3">
    <location>
        <begin position="119"/>
        <end position="151"/>
    </location>
</feature>
<sequence length="287" mass="30357">MSAGGGTPREDVRDIFRAIRRGNLAEVKRFLDEGGNVETVGGRFHSTLLTEACRFRATKVIDLLLERGAAANVSGGGFWTPLHYACNGPCRGTAAAAAAAKLVTTLVANHGEVDATDFYGRTPLHLACSKGSAAVALALLEAGAEPNVGDDDGRTPVHHAASNGRRDVITVLLGFGGDVSVVDRELDTPLHRATRERQSLAMSLLESAGADPGAKNCWGELAGTLAPDYKMNPVVHDEEHQDADTGPCIACSATKGRHYYFCRSEILQELPDSMVLGPDGKPRVEAV</sequence>
<dbReference type="PROSITE" id="PS50088">
    <property type="entry name" value="ANK_REPEAT"/>
    <property type="match status" value="2"/>
</dbReference>
<keyword evidence="1" id="KW-0677">Repeat</keyword>
<name>D7FQI7_ECTSI</name>
<proteinExistence type="predicted"/>
<dbReference type="Pfam" id="PF12796">
    <property type="entry name" value="Ank_2"/>
    <property type="match status" value="1"/>
</dbReference>
<accession>D7FQI7</accession>
<dbReference type="GO" id="GO:0004842">
    <property type="term" value="F:ubiquitin-protein transferase activity"/>
    <property type="evidence" value="ECO:0007669"/>
    <property type="project" value="TreeGrafter"/>
</dbReference>
<evidence type="ECO:0000256" key="1">
    <source>
        <dbReference type="ARBA" id="ARBA00022737"/>
    </source>
</evidence>
<dbReference type="STRING" id="2880.D7FQI7"/>
<protein>
    <submittedName>
        <fullName evidence="4">Uncharacterized protein</fullName>
    </submittedName>
</protein>
<dbReference type="InterPro" id="IPR036770">
    <property type="entry name" value="Ankyrin_rpt-contain_sf"/>
</dbReference>
<dbReference type="GO" id="GO:0085020">
    <property type="term" value="P:protein K6-linked ubiquitination"/>
    <property type="evidence" value="ECO:0007669"/>
    <property type="project" value="TreeGrafter"/>
</dbReference>
<dbReference type="EMBL" id="FN649727">
    <property type="protein sequence ID" value="CBJ30582.1"/>
    <property type="molecule type" value="Genomic_DNA"/>
</dbReference>
<dbReference type="SUPFAM" id="SSF48403">
    <property type="entry name" value="Ankyrin repeat"/>
    <property type="match status" value="1"/>
</dbReference>
<dbReference type="Pfam" id="PF13857">
    <property type="entry name" value="Ank_5"/>
    <property type="match status" value="1"/>
</dbReference>
<dbReference type="InParanoid" id="D7FQI7"/>
<reference evidence="4 5" key="1">
    <citation type="journal article" date="2010" name="Nature">
        <title>The Ectocarpus genome and the independent evolution of multicellularity in brown algae.</title>
        <authorList>
            <person name="Cock J.M."/>
            <person name="Sterck L."/>
            <person name="Rouze P."/>
            <person name="Scornet D."/>
            <person name="Allen A.E."/>
            <person name="Amoutzias G."/>
            <person name="Anthouard V."/>
            <person name="Artiguenave F."/>
            <person name="Aury J.M."/>
            <person name="Badger J.H."/>
            <person name="Beszteri B."/>
            <person name="Billiau K."/>
            <person name="Bonnet E."/>
            <person name="Bothwell J.H."/>
            <person name="Bowler C."/>
            <person name="Boyen C."/>
            <person name="Brownlee C."/>
            <person name="Carrano C.J."/>
            <person name="Charrier B."/>
            <person name="Cho G.Y."/>
            <person name="Coelho S.M."/>
            <person name="Collen J."/>
            <person name="Corre E."/>
            <person name="Da Silva C."/>
            <person name="Delage L."/>
            <person name="Delaroque N."/>
            <person name="Dittami S.M."/>
            <person name="Doulbeau S."/>
            <person name="Elias M."/>
            <person name="Farnham G."/>
            <person name="Gachon C.M."/>
            <person name="Gschloessl B."/>
            <person name="Heesch S."/>
            <person name="Jabbari K."/>
            <person name="Jubin C."/>
            <person name="Kawai H."/>
            <person name="Kimura K."/>
            <person name="Kloareg B."/>
            <person name="Kupper F.C."/>
            <person name="Lang D."/>
            <person name="Le Bail A."/>
            <person name="Leblanc C."/>
            <person name="Lerouge P."/>
            <person name="Lohr M."/>
            <person name="Lopez P.J."/>
            <person name="Martens C."/>
            <person name="Maumus F."/>
            <person name="Michel G."/>
            <person name="Miranda-Saavedra D."/>
            <person name="Morales J."/>
            <person name="Moreau H."/>
            <person name="Motomura T."/>
            <person name="Nagasato C."/>
            <person name="Napoli C.A."/>
            <person name="Nelson D.R."/>
            <person name="Nyvall-Collen P."/>
            <person name="Peters A.F."/>
            <person name="Pommier C."/>
            <person name="Potin P."/>
            <person name="Poulain J."/>
            <person name="Quesneville H."/>
            <person name="Read B."/>
            <person name="Rensing S.A."/>
            <person name="Ritter A."/>
            <person name="Rousvoal S."/>
            <person name="Samanta M."/>
            <person name="Samson G."/>
            <person name="Schroeder D.C."/>
            <person name="Segurens B."/>
            <person name="Strittmatter M."/>
            <person name="Tonon T."/>
            <person name="Tregear J.W."/>
            <person name="Valentin K."/>
            <person name="von Dassow P."/>
            <person name="Yamagishi T."/>
            <person name="Van de Peer Y."/>
            <person name="Wincker P."/>
        </authorList>
    </citation>
    <scope>NUCLEOTIDE SEQUENCE [LARGE SCALE GENOMIC DNA]</scope>
    <source>
        <strain evidence="5">Ec32 / CCAP1310/4</strain>
    </source>
</reference>
<dbReference type="PANTHER" id="PTHR24171">
    <property type="entry name" value="ANKYRIN REPEAT DOMAIN-CONTAINING PROTEIN 39-RELATED"/>
    <property type="match status" value="1"/>
</dbReference>
<evidence type="ECO:0000256" key="2">
    <source>
        <dbReference type="ARBA" id="ARBA00023043"/>
    </source>
</evidence>
<evidence type="ECO:0000313" key="4">
    <source>
        <dbReference type="EMBL" id="CBJ30582.1"/>
    </source>
</evidence>
<dbReference type="InterPro" id="IPR002110">
    <property type="entry name" value="Ankyrin_rpt"/>
</dbReference>
<dbReference type="OrthoDB" id="10264606at2759"/>
<dbReference type="OMA" id="PCIACSA"/>
<dbReference type="Gene3D" id="1.25.40.20">
    <property type="entry name" value="Ankyrin repeat-containing domain"/>
    <property type="match status" value="3"/>
</dbReference>
<keyword evidence="5" id="KW-1185">Reference proteome</keyword>
<dbReference type="PANTHER" id="PTHR24171:SF8">
    <property type="entry name" value="BRCA1-ASSOCIATED RING DOMAIN PROTEIN 1"/>
    <property type="match status" value="1"/>
</dbReference>
<dbReference type="eggNOG" id="KOG4412">
    <property type="taxonomic scope" value="Eukaryota"/>
</dbReference>
<organism evidence="4 5">
    <name type="scientific">Ectocarpus siliculosus</name>
    <name type="common">Brown alga</name>
    <name type="synonym">Conferva siliculosa</name>
    <dbReference type="NCBI Taxonomy" id="2880"/>
    <lineage>
        <taxon>Eukaryota</taxon>
        <taxon>Sar</taxon>
        <taxon>Stramenopiles</taxon>
        <taxon>Ochrophyta</taxon>
        <taxon>PX clade</taxon>
        <taxon>Phaeophyceae</taxon>
        <taxon>Ectocarpales</taxon>
        <taxon>Ectocarpaceae</taxon>
        <taxon>Ectocarpus</taxon>
    </lineage>
</organism>
<feature type="repeat" description="ANK" evidence="3">
    <location>
        <begin position="152"/>
        <end position="184"/>
    </location>
</feature>
<evidence type="ECO:0000313" key="5">
    <source>
        <dbReference type="Proteomes" id="UP000002630"/>
    </source>
</evidence>
<gene>
    <name evidence="4" type="ORF">Esi_0203_0006</name>
</gene>
<evidence type="ECO:0000256" key="3">
    <source>
        <dbReference type="PROSITE-ProRule" id="PRU00023"/>
    </source>
</evidence>
<dbReference type="PRINTS" id="PR01415">
    <property type="entry name" value="ANKYRIN"/>
</dbReference>
<dbReference type="AlphaFoldDB" id="D7FQI7"/>
<dbReference type="EMBL" id="FN648380">
    <property type="protein sequence ID" value="CBJ30582.1"/>
    <property type="molecule type" value="Genomic_DNA"/>
</dbReference>
<dbReference type="SMART" id="SM00248">
    <property type="entry name" value="ANK"/>
    <property type="match status" value="6"/>
</dbReference>
<dbReference type="PROSITE" id="PS50297">
    <property type="entry name" value="ANK_REP_REGION"/>
    <property type="match status" value="2"/>
</dbReference>